<dbReference type="Proteomes" id="UP001597375">
    <property type="component" value="Unassembled WGS sequence"/>
</dbReference>
<dbReference type="RefSeq" id="WP_386817793.1">
    <property type="nucleotide sequence ID" value="NZ_JBHUIT010000001.1"/>
</dbReference>
<evidence type="ECO:0000313" key="6">
    <source>
        <dbReference type="EMBL" id="MFD2255131.1"/>
    </source>
</evidence>
<dbReference type="CDD" id="cd00610">
    <property type="entry name" value="OAT_like"/>
    <property type="match status" value="1"/>
</dbReference>
<evidence type="ECO:0000256" key="5">
    <source>
        <dbReference type="RuleBase" id="RU003560"/>
    </source>
</evidence>
<dbReference type="SUPFAM" id="SSF53383">
    <property type="entry name" value="PLP-dependent transferases"/>
    <property type="match status" value="1"/>
</dbReference>
<dbReference type="InterPro" id="IPR049704">
    <property type="entry name" value="Aminotrans_3_PPA_site"/>
</dbReference>
<evidence type="ECO:0000256" key="3">
    <source>
        <dbReference type="ARBA" id="ARBA00022679"/>
    </source>
</evidence>
<dbReference type="Gene3D" id="3.90.1150.10">
    <property type="entry name" value="Aspartate Aminotransferase, domain 1"/>
    <property type="match status" value="1"/>
</dbReference>
<evidence type="ECO:0000256" key="2">
    <source>
        <dbReference type="ARBA" id="ARBA00022576"/>
    </source>
</evidence>
<comment type="caution">
    <text evidence="6">The sequence shown here is derived from an EMBL/GenBank/DDBJ whole genome shotgun (WGS) entry which is preliminary data.</text>
</comment>
<dbReference type="EMBL" id="JBHUIT010000001">
    <property type="protein sequence ID" value="MFD2255131.1"/>
    <property type="molecule type" value="Genomic_DNA"/>
</dbReference>
<dbReference type="InterPro" id="IPR050103">
    <property type="entry name" value="Class-III_PLP-dep_AT"/>
</dbReference>
<dbReference type="Gene3D" id="3.40.640.10">
    <property type="entry name" value="Type I PLP-dependent aspartate aminotransferase-like (Major domain)"/>
    <property type="match status" value="1"/>
</dbReference>
<accession>A0ABW5D377</accession>
<evidence type="ECO:0000256" key="1">
    <source>
        <dbReference type="ARBA" id="ARBA00001933"/>
    </source>
</evidence>
<dbReference type="InterPro" id="IPR015424">
    <property type="entry name" value="PyrdxlP-dep_Trfase"/>
</dbReference>
<dbReference type="PROSITE" id="PS00600">
    <property type="entry name" value="AA_TRANSFER_CLASS_3"/>
    <property type="match status" value="1"/>
</dbReference>
<dbReference type="PANTHER" id="PTHR11986">
    <property type="entry name" value="AMINOTRANSFERASE CLASS III"/>
    <property type="match status" value="1"/>
</dbReference>
<dbReference type="PIRSF" id="PIRSF000521">
    <property type="entry name" value="Transaminase_4ab_Lys_Orn"/>
    <property type="match status" value="1"/>
</dbReference>
<dbReference type="InterPro" id="IPR015422">
    <property type="entry name" value="PyrdxlP-dep_Trfase_small"/>
</dbReference>
<proteinExistence type="inferred from homology"/>
<protein>
    <submittedName>
        <fullName evidence="6">Aspartate aminotransferase family protein</fullName>
    </submittedName>
</protein>
<dbReference type="GO" id="GO:0008483">
    <property type="term" value="F:transaminase activity"/>
    <property type="evidence" value="ECO:0007669"/>
    <property type="project" value="UniProtKB-KW"/>
</dbReference>
<name>A0ABW5D377_9BACT</name>
<keyword evidence="3" id="KW-0808">Transferase</keyword>
<keyword evidence="7" id="KW-1185">Reference proteome</keyword>
<keyword evidence="4 5" id="KW-0663">Pyridoxal phosphate</keyword>
<gene>
    <name evidence="6" type="ORF">ACFSSA_00445</name>
</gene>
<organism evidence="6 7">
    <name type="scientific">Luteolibacter algae</name>
    <dbReference type="NCBI Taxonomy" id="454151"/>
    <lineage>
        <taxon>Bacteria</taxon>
        <taxon>Pseudomonadati</taxon>
        <taxon>Verrucomicrobiota</taxon>
        <taxon>Verrucomicrobiia</taxon>
        <taxon>Verrucomicrobiales</taxon>
        <taxon>Verrucomicrobiaceae</taxon>
        <taxon>Luteolibacter</taxon>
    </lineage>
</organism>
<comment type="similarity">
    <text evidence="5">Belongs to the class-III pyridoxal-phosphate-dependent aminotransferase family.</text>
</comment>
<dbReference type="InterPro" id="IPR015421">
    <property type="entry name" value="PyrdxlP-dep_Trfase_major"/>
</dbReference>
<dbReference type="InterPro" id="IPR005814">
    <property type="entry name" value="Aminotrans_3"/>
</dbReference>
<dbReference type="Pfam" id="PF00202">
    <property type="entry name" value="Aminotran_3"/>
    <property type="match status" value="1"/>
</dbReference>
<keyword evidence="2 6" id="KW-0032">Aminotransferase</keyword>
<dbReference type="PANTHER" id="PTHR11986:SF79">
    <property type="entry name" value="ACETYLORNITHINE AMINOTRANSFERASE, MITOCHONDRIAL"/>
    <property type="match status" value="1"/>
</dbReference>
<evidence type="ECO:0000256" key="4">
    <source>
        <dbReference type="ARBA" id="ARBA00022898"/>
    </source>
</evidence>
<reference evidence="7" key="1">
    <citation type="journal article" date="2019" name="Int. J. Syst. Evol. Microbiol.">
        <title>The Global Catalogue of Microorganisms (GCM) 10K type strain sequencing project: providing services to taxonomists for standard genome sequencing and annotation.</title>
        <authorList>
            <consortium name="The Broad Institute Genomics Platform"/>
            <consortium name="The Broad Institute Genome Sequencing Center for Infectious Disease"/>
            <person name="Wu L."/>
            <person name="Ma J."/>
        </authorList>
    </citation>
    <scope>NUCLEOTIDE SEQUENCE [LARGE SCALE GENOMIC DNA]</scope>
    <source>
        <strain evidence="7">CGMCC 4.7106</strain>
    </source>
</reference>
<sequence length="418" mass="45012">MPGEKSLELGKRLAGVECRNTTFLSGDWPIFWERAEGVNVWDADGNRFLDMTSGFGVAGEGYGFTGEALRRQSATLMHAMGDVHPARVKVELCEALSEMTFEKWEGRKGKCLFGNSGFEAVEAALKTAVVATGRSGILSFEGGYHGLGYGALLGAGIGWFREPFDGQLARVTERLYFPKNSEDMEVFRKQLAQVDGSGIGAVLVEPIQGRGGIHVPPEGFLKALRAWCNEVGAVLVFDEIYTGFWRSGKMFACEWEGVVPDLICLGKALSGGFPISVCVGKAEVMDRWPVSGGEALHTSTFLGNPMGCAMGMEALRRYRQAEIENMVTEAGERLGQALDPLLELGFVTEIRGRGLMLGIQADSGERVIDVVKRMLRAGVIALPDGPSGDVLALTPPFSVTADEIDFSVESVKAALLGV</sequence>
<comment type="cofactor">
    <cofactor evidence="1">
        <name>pyridoxal 5'-phosphate</name>
        <dbReference type="ChEBI" id="CHEBI:597326"/>
    </cofactor>
</comment>
<evidence type="ECO:0000313" key="7">
    <source>
        <dbReference type="Proteomes" id="UP001597375"/>
    </source>
</evidence>